<gene>
    <name evidence="1" type="ORF">Poly41_17640</name>
</gene>
<evidence type="ECO:0000313" key="1">
    <source>
        <dbReference type="EMBL" id="TWU40929.1"/>
    </source>
</evidence>
<organism evidence="1 2">
    <name type="scientific">Novipirellula artificiosorum</name>
    <dbReference type="NCBI Taxonomy" id="2528016"/>
    <lineage>
        <taxon>Bacteria</taxon>
        <taxon>Pseudomonadati</taxon>
        <taxon>Planctomycetota</taxon>
        <taxon>Planctomycetia</taxon>
        <taxon>Pirellulales</taxon>
        <taxon>Pirellulaceae</taxon>
        <taxon>Novipirellula</taxon>
    </lineage>
</organism>
<dbReference type="PROSITE" id="PS51257">
    <property type="entry name" value="PROKAR_LIPOPROTEIN"/>
    <property type="match status" value="1"/>
</dbReference>
<comment type="caution">
    <text evidence="1">The sequence shown here is derived from an EMBL/GenBank/DDBJ whole genome shotgun (WGS) entry which is preliminary data.</text>
</comment>
<dbReference type="Proteomes" id="UP000319143">
    <property type="component" value="Unassembled WGS sequence"/>
</dbReference>
<accession>A0A5C6E168</accession>
<evidence type="ECO:0000313" key="2">
    <source>
        <dbReference type="Proteomes" id="UP000319143"/>
    </source>
</evidence>
<dbReference type="RefSeq" id="WP_197231156.1">
    <property type="nucleotide sequence ID" value="NZ_SJPV01000002.1"/>
</dbReference>
<proteinExistence type="predicted"/>
<sequence>MKYWILVGCLFFVGCGGSGPTNVVGDADQQALDDYEAALAEADAMAAGDPDFER</sequence>
<keyword evidence="2" id="KW-1185">Reference proteome</keyword>
<dbReference type="EMBL" id="SJPV01000002">
    <property type="protein sequence ID" value="TWU40929.1"/>
    <property type="molecule type" value="Genomic_DNA"/>
</dbReference>
<protein>
    <recommendedName>
        <fullName evidence="3">Secreted protein</fullName>
    </recommendedName>
</protein>
<evidence type="ECO:0008006" key="3">
    <source>
        <dbReference type="Google" id="ProtNLM"/>
    </source>
</evidence>
<reference evidence="1 2" key="1">
    <citation type="submission" date="2019-02" db="EMBL/GenBank/DDBJ databases">
        <title>Deep-cultivation of Planctomycetes and their phenomic and genomic characterization uncovers novel biology.</title>
        <authorList>
            <person name="Wiegand S."/>
            <person name="Jogler M."/>
            <person name="Boedeker C."/>
            <person name="Pinto D."/>
            <person name="Vollmers J."/>
            <person name="Rivas-Marin E."/>
            <person name="Kohn T."/>
            <person name="Peeters S.H."/>
            <person name="Heuer A."/>
            <person name="Rast P."/>
            <person name="Oberbeckmann S."/>
            <person name="Bunk B."/>
            <person name="Jeske O."/>
            <person name="Meyerdierks A."/>
            <person name="Storesund J.E."/>
            <person name="Kallscheuer N."/>
            <person name="Luecker S."/>
            <person name="Lage O.M."/>
            <person name="Pohl T."/>
            <person name="Merkel B.J."/>
            <person name="Hornburger P."/>
            <person name="Mueller R.-W."/>
            <person name="Bruemmer F."/>
            <person name="Labrenz M."/>
            <person name="Spormann A.M."/>
            <person name="Op Den Camp H."/>
            <person name="Overmann J."/>
            <person name="Amann R."/>
            <person name="Jetten M.S.M."/>
            <person name="Mascher T."/>
            <person name="Medema M.H."/>
            <person name="Devos D.P."/>
            <person name="Kaster A.-K."/>
            <person name="Ovreas L."/>
            <person name="Rohde M."/>
            <person name="Galperin M.Y."/>
            <person name="Jogler C."/>
        </authorList>
    </citation>
    <scope>NUCLEOTIDE SEQUENCE [LARGE SCALE GENOMIC DNA]</scope>
    <source>
        <strain evidence="1 2">Poly41</strain>
    </source>
</reference>
<dbReference type="AlphaFoldDB" id="A0A5C6E168"/>
<name>A0A5C6E168_9BACT</name>